<reference evidence="1 2" key="1">
    <citation type="submission" date="2023-08" db="EMBL/GenBank/DDBJ databases">
        <title>A Necator americanus chromosomal reference genome.</title>
        <authorList>
            <person name="Ilik V."/>
            <person name="Petrzelkova K.J."/>
            <person name="Pardy F."/>
            <person name="Fuh T."/>
            <person name="Niatou-Singa F.S."/>
            <person name="Gouil Q."/>
            <person name="Baker L."/>
            <person name="Ritchie M.E."/>
            <person name="Jex A.R."/>
            <person name="Gazzola D."/>
            <person name="Li H."/>
            <person name="Toshio Fujiwara R."/>
            <person name="Zhan B."/>
            <person name="Aroian R.V."/>
            <person name="Pafco B."/>
            <person name="Schwarz E.M."/>
        </authorList>
    </citation>
    <scope>NUCLEOTIDE SEQUENCE [LARGE SCALE GENOMIC DNA]</scope>
    <source>
        <strain evidence="1 2">Aroian</strain>
        <tissue evidence="1">Whole animal</tissue>
    </source>
</reference>
<gene>
    <name evidence="1" type="primary">Necator_chrII.g8804</name>
    <name evidence="1" type="ORF">RB195_021009</name>
</gene>
<organism evidence="1 2">
    <name type="scientific">Necator americanus</name>
    <name type="common">Human hookworm</name>
    <dbReference type="NCBI Taxonomy" id="51031"/>
    <lineage>
        <taxon>Eukaryota</taxon>
        <taxon>Metazoa</taxon>
        <taxon>Ecdysozoa</taxon>
        <taxon>Nematoda</taxon>
        <taxon>Chromadorea</taxon>
        <taxon>Rhabditida</taxon>
        <taxon>Rhabditina</taxon>
        <taxon>Rhabditomorpha</taxon>
        <taxon>Strongyloidea</taxon>
        <taxon>Ancylostomatidae</taxon>
        <taxon>Bunostominae</taxon>
        <taxon>Necator</taxon>
    </lineage>
</organism>
<keyword evidence="2" id="KW-1185">Reference proteome</keyword>
<evidence type="ECO:0000313" key="1">
    <source>
        <dbReference type="EMBL" id="KAK6739307.1"/>
    </source>
</evidence>
<proteinExistence type="predicted"/>
<dbReference type="EMBL" id="JAVFWL010000002">
    <property type="protein sequence ID" value="KAK6739307.1"/>
    <property type="molecule type" value="Genomic_DNA"/>
</dbReference>
<protein>
    <submittedName>
        <fullName evidence="1">Uncharacterized protein</fullName>
    </submittedName>
</protein>
<name>A0ABR1CLR2_NECAM</name>
<sequence length="104" mass="12301">MPADFQSCSKLLCLCRFHNGLFEFMFDFIHMKWNVYHNCLIHIRSVLQQKDLEDSDDVIDELPSNVVKSLVHYYMARYFCFWVFGDSKMWNLNGCTLFQAISGS</sequence>
<evidence type="ECO:0000313" key="2">
    <source>
        <dbReference type="Proteomes" id="UP001303046"/>
    </source>
</evidence>
<dbReference type="Proteomes" id="UP001303046">
    <property type="component" value="Unassembled WGS sequence"/>
</dbReference>
<comment type="caution">
    <text evidence="1">The sequence shown here is derived from an EMBL/GenBank/DDBJ whole genome shotgun (WGS) entry which is preliminary data.</text>
</comment>
<accession>A0ABR1CLR2</accession>